<keyword evidence="3" id="KW-1185">Reference proteome</keyword>
<evidence type="ECO:0000313" key="3">
    <source>
        <dbReference type="Proteomes" id="UP000237925"/>
    </source>
</evidence>
<feature type="compositionally biased region" description="Basic and acidic residues" evidence="1">
    <location>
        <begin position="12"/>
        <end position="25"/>
    </location>
</feature>
<gene>
    <name evidence="2" type="ORF">C6568_09030</name>
</gene>
<dbReference type="KEGG" id="mela:C6568_09030"/>
<feature type="compositionally biased region" description="Basic and acidic residues" evidence="1">
    <location>
        <begin position="67"/>
        <end position="91"/>
    </location>
</feature>
<feature type="region of interest" description="Disordered" evidence="1">
    <location>
        <begin position="1"/>
        <end position="91"/>
    </location>
</feature>
<organism evidence="2 3">
    <name type="scientific">Melaminivora suipulveris</name>
    <dbReference type="NCBI Taxonomy" id="2109913"/>
    <lineage>
        <taxon>Bacteria</taxon>
        <taxon>Pseudomonadati</taxon>
        <taxon>Pseudomonadota</taxon>
        <taxon>Betaproteobacteria</taxon>
        <taxon>Burkholderiales</taxon>
        <taxon>Comamonadaceae</taxon>
        <taxon>Melaminivora</taxon>
    </lineage>
</organism>
<reference evidence="2 3" key="1">
    <citation type="submission" date="2018-03" db="EMBL/GenBank/DDBJ databases">
        <title>Genome sequencing of Melaminivora sp.</title>
        <authorList>
            <person name="Kim S.-J."/>
            <person name="Heo J."/>
            <person name="Ahn J.-H."/>
            <person name="Kwon S.-W."/>
        </authorList>
    </citation>
    <scope>NUCLEOTIDE SEQUENCE [LARGE SCALE GENOMIC DNA]</scope>
    <source>
        <strain evidence="2 3">SC2-9</strain>
    </source>
</reference>
<accession>A0A2R3QH00</accession>
<dbReference type="RefSeq" id="WP_106685437.1">
    <property type="nucleotide sequence ID" value="NZ_CP027667.1"/>
</dbReference>
<name>A0A2R3QH00_9BURK</name>
<proteinExistence type="predicted"/>
<dbReference type="EMBL" id="CP027667">
    <property type="protein sequence ID" value="AVO51048.1"/>
    <property type="molecule type" value="Genomic_DNA"/>
</dbReference>
<dbReference type="OrthoDB" id="8795487at2"/>
<evidence type="ECO:0000256" key="1">
    <source>
        <dbReference type="SAM" id="MobiDB-lite"/>
    </source>
</evidence>
<evidence type="ECO:0000313" key="2">
    <source>
        <dbReference type="EMBL" id="AVO51048.1"/>
    </source>
</evidence>
<dbReference type="Proteomes" id="UP000237925">
    <property type="component" value="Chromosome"/>
</dbReference>
<dbReference type="AlphaFoldDB" id="A0A2R3QH00"/>
<protein>
    <submittedName>
        <fullName evidence="2">Uncharacterized protein</fullName>
    </submittedName>
</protein>
<feature type="compositionally biased region" description="Basic and acidic residues" evidence="1">
    <location>
        <begin position="34"/>
        <end position="51"/>
    </location>
</feature>
<sequence>MPAKPPVPTSPQRRDPPGRPADVRGIDLNAPAKPDAEPTEPHLPHERDQSKDMTGGEPDANVQQGWRDLERGLKDTDEGLRAHRVEDKDRQ</sequence>